<accession>A0A812HPC5</accession>
<evidence type="ECO:0000256" key="1">
    <source>
        <dbReference type="SAM" id="MobiDB-lite"/>
    </source>
</evidence>
<feature type="domain" description="Amidohydrolase-related" evidence="2">
    <location>
        <begin position="89"/>
        <end position="422"/>
    </location>
</feature>
<protein>
    <recommendedName>
        <fullName evidence="2">Amidohydrolase-related domain-containing protein</fullName>
    </recommendedName>
</protein>
<dbReference type="InterPro" id="IPR032466">
    <property type="entry name" value="Metal_Hydrolase"/>
</dbReference>
<feature type="region of interest" description="Disordered" evidence="1">
    <location>
        <begin position="1"/>
        <end position="29"/>
    </location>
</feature>
<sequence length="459" mass="48709">MAPEVLPGPSTSKPDTDSVGSSSCSLQGHRPRAEEGHWALAGDFLWDGSSEEASPRQCVIVRGQRIVRVCSVQEAVDLDLPVEHYPGCTVMPGLIDAHVHMEFSEHFPLHQQPEFTAMQLREAMAERALRMLRSGITTARDLGGRNYAAIGLRNAIRRGECLGPRLLCAGQPLTRPGGHCHQWGGEAGSLDEALAVVDRQVENGVDWIKVMATGGMRTPGTNVEEATISVRDLTEVVGRARENSLAVAAHAHGAQGVVHAVQAGCRTVEHCSWIAKAGQWGCVDDSTVEAMARQGTAVAPTAHANWRYKPMGERNYTRMCAALQKLRAAGVLLLASSDAGAIPGLPHDALHGGIEVLAEMARMTPVEALKAATSVPAAVLGLEAECGRLAPDLSADILVVAGIPTEDLGALGRPVLVVAGGRRVQPLAPPPPWPKVARPSRPRARQTGALNARGPRRMA</sequence>
<evidence type="ECO:0000313" key="4">
    <source>
        <dbReference type="Proteomes" id="UP000604046"/>
    </source>
</evidence>
<dbReference type="SUPFAM" id="SSF51556">
    <property type="entry name" value="Metallo-dependent hydrolases"/>
    <property type="match status" value="1"/>
</dbReference>
<dbReference type="InterPro" id="IPR011059">
    <property type="entry name" value="Metal-dep_hydrolase_composite"/>
</dbReference>
<gene>
    <name evidence="3" type="ORF">SNAT2548_LOCUS1815</name>
</gene>
<dbReference type="PANTHER" id="PTHR43135">
    <property type="entry name" value="ALPHA-D-RIBOSE 1-METHYLPHOSPHONATE 5-TRIPHOSPHATE DIPHOSPHATASE"/>
    <property type="match status" value="1"/>
</dbReference>
<keyword evidence="4" id="KW-1185">Reference proteome</keyword>
<dbReference type="AlphaFoldDB" id="A0A812HPC5"/>
<dbReference type="EMBL" id="CAJNDS010000103">
    <property type="protein sequence ID" value="CAE6957522.1"/>
    <property type="molecule type" value="Genomic_DNA"/>
</dbReference>
<comment type="caution">
    <text evidence="3">The sequence shown here is derived from an EMBL/GenBank/DDBJ whole genome shotgun (WGS) entry which is preliminary data.</text>
</comment>
<evidence type="ECO:0000259" key="2">
    <source>
        <dbReference type="Pfam" id="PF01979"/>
    </source>
</evidence>
<evidence type="ECO:0000313" key="3">
    <source>
        <dbReference type="EMBL" id="CAE6957522.1"/>
    </source>
</evidence>
<feature type="region of interest" description="Disordered" evidence="1">
    <location>
        <begin position="427"/>
        <end position="459"/>
    </location>
</feature>
<dbReference type="InterPro" id="IPR006680">
    <property type="entry name" value="Amidohydro-rel"/>
</dbReference>
<feature type="compositionally biased region" description="Polar residues" evidence="1">
    <location>
        <begin position="9"/>
        <end position="26"/>
    </location>
</feature>
<reference evidence="3" key="1">
    <citation type="submission" date="2021-02" db="EMBL/GenBank/DDBJ databases">
        <authorList>
            <person name="Dougan E. K."/>
            <person name="Rhodes N."/>
            <person name="Thang M."/>
            <person name="Chan C."/>
        </authorList>
    </citation>
    <scope>NUCLEOTIDE SEQUENCE</scope>
</reference>
<dbReference type="InterPro" id="IPR051781">
    <property type="entry name" value="Metallo-dep_Hydrolase"/>
</dbReference>
<dbReference type="Pfam" id="PF01979">
    <property type="entry name" value="Amidohydro_1"/>
    <property type="match status" value="1"/>
</dbReference>
<dbReference type="Gene3D" id="3.20.20.140">
    <property type="entry name" value="Metal-dependent hydrolases"/>
    <property type="match status" value="1"/>
</dbReference>
<dbReference type="Gene3D" id="2.30.40.10">
    <property type="entry name" value="Urease, subunit C, domain 1"/>
    <property type="match status" value="1"/>
</dbReference>
<dbReference type="Proteomes" id="UP000604046">
    <property type="component" value="Unassembled WGS sequence"/>
</dbReference>
<dbReference type="GO" id="GO:0016810">
    <property type="term" value="F:hydrolase activity, acting on carbon-nitrogen (but not peptide) bonds"/>
    <property type="evidence" value="ECO:0007669"/>
    <property type="project" value="InterPro"/>
</dbReference>
<dbReference type="SUPFAM" id="SSF51338">
    <property type="entry name" value="Composite domain of metallo-dependent hydrolases"/>
    <property type="match status" value="1"/>
</dbReference>
<proteinExistence type="predicted"/>
<dbReference type="PANTHER" id="PTHR43135:SF3">
    <property type="entry name" value="ALPHA-D-RIBOSE 1-METHYLPHOSPHONATE 5-TRIPHOSPHATE DIPHOSPHATASE"/>
    <property type="match status" value="1"/>
</dbReference>
<name>A0A812HPC5_9DINO</name>
<organism evidence="3 4">
    <name type="scientific">Symbiodinium natans</name>
    <dbReference type="NCBI Taxonomy" id="878477"/>
    <lineage>
        <taxon>Eukaryota</taxon>
        <taxon>Sar</taxon>
        <taxon>Alveolata</taxon>
        <taxon>Dinophyceae</taxon>
        <taxon>Suessiales</taxon>
        <taxon>Symbiodiniaceae</taxon>
        <taxon>Symbiodinium</taxon>
    </lineage>
</organism>
<dbReference type="OrthoDB" id="194468at2759"/>